<gene>
    <name evidence="3" type="ORF">NCTC12410_00825</name>
</gene>
<evidence type="ECO:0000259" key="2">
    <source>
        <dbReference type="Pfam" id="PF07510"/>
    </source>
</evidence>
<sequence length="596" mass="70653">MTFQSDQKYIAEMLSHKGAKFIIPPYQRPYKWGIDECETLWNDIINAFRENEGRKNEYFLGSIIAFSNPNFKNKFQIIDGQQRITTFTLLFRAFYECFETEKKKEDYPREFGSCVWEYVNNKGLEFTERHLQSEVATDREKENLSQILSEKIDEKFLEEDNKKIKNNRSPYVQNYLYFLEKLHSFKHDQSNSWGEFCDFVLEQNLFVLFVVCDSQESAMTIFNTLNSRGMPLSNADVLKGYLYKHYKEQGNIDGFIDQWSEIETNIESVESNKDVGLDFLFLQYMHIIRAVNKDFNTTTIKFLDFFTSKDESKKIGNKKIQIWGSSQKWLYKDETMPFIALLADFWLRPQYYLCGKSLYYMNVLSIFQNKGWKSFVSCLVWKYKELLFQKNIDKNAISQSFEAALLELLQKISLLFLRLEATSNKIDQLVFKLNANLLNNEAITKEIDEIPYPSFETFIENMWENRANKAKYILYLYAYVYDDFSQPIDVADLQVEHILPKRWQNANFNGWDEESHKEYLEQIGNKILLPSASNLACLENFFAQKKKEYADSANNHLKEVQDLAKLSQNDWLKKDIERRNEEIYTRLKNFFIGNVS</sequence>
<reference evidence="3 4" key="1">
    <citation type="submission" date="2018-06" db="EMBL/GenBank/DDBJ databases">
        <authorList>
            <consortium name="Pathogen Informatics"/>
            <person name="Doyle S."/>
        </authorList>
    </citation>
    <scope>NUCLEOTIDE SEQUENCE [LARGE SCALE GENOMIC DNA]</scope>
    <source>
        <strain evidence="3 4">NCTC12410</strain>
    </source>
</reference>
<dbReference type="OrthoDB" id="9798761at2"/>
<dbReference type="Proteomes" id="UP000254841">
    <property type="component" value="Unassembled WGS sequence"/>
</dbReference>
<dbReference type="Pfam" id="PF03235">
    <property type="entry name" value="GmrSD_N"/>
    <property type="match status" value="1"/>
</dbReference>
<dbReference type="EMBL" id="UGHV01000001">
    <property type="protein sequence ID" value="STO97006.1"/>
    <property type="molecule type" value="Genomic_DNA"/>
</dbReference>
<proteinExistence type="predicted"/>
<accession>A0A377J595</accession>
<organism evidence="3 4">
    <name type="scientific">Helicobacter canis</name>
    <dbReference type="NCBI Taxonomy" id="29419"/>
    <lineage>
        <taxon>Bacteria</taxon>
        <taxon>Pseudomonadati</taxon>
        <taxon>Campylobacterota</taxon>
        <taxon>Epsilonproteobacteria</taxon>
        <taxon>Campylobacterales</taxon>
        <taxon>Helicobacteraceae</taxon>
        <taxon>Helicobacter</taxon>
    </lineage>
</organism>
<dbReference type="InterPro" id="IPR011089">
    <property type="entry name" value="GmrSD_C"/>
</dbReference>
<feature type="domain" description="GmrSD restriction endonucleases N-terminal" evidence="1">
    <location>
        <begin position="11"/>
        <end position="242"/>
    </location>
</feature>
<dbReference type="RefSeq" id="WP_115011287.1">
    <property type="nucleotide sequence ID" value="NZ_UGHV01000001.1"/>
</dbReference>
<dbReference type="PANTHER" id="PTHR35149:SF1">
    <property type="entry name" value="DUF5655 DOMAIN-CONTAINING PROTEIN"/>
    <property type="match status" value="1"/>
</dbReference>
<dbReference type="AlphaFoldDB" id="A0A377J595"/>
<dbReference type="Pfam" id="PF07510">
    <property type="entry name" value="GmrSD_C"/>
    <property type="match status" value="1"/>
</dbReference>
<evidence type="ECO:0000259" key="1">
    <source>
        <dbReference type="Pfam" id="PF03235"/>
    </source>
</evidence>
<feature type="domain" description="GmrSD restriction endonucleases C-terminal" evidence="2">
    <location>
        <begin position="465"/>
        <end position="583"/>
    </location>
</feature>
<protein>
    <submittedName>
        <fullName evidence="3">RloF like protein</fullName>
    </submittedName>
</protein>
<name>A0A377J595_9HELI</name>
<evidence type="ECO:0000313" key="3">
    <source>
        <dbReference type="EMBL" id="STO97006.1"/>
    </source>
</evidence>
<dbReference type="PANTHER" id="PTHR35149">
    <property type="entry name" value="SLL5132 PROTEIN"/>
    <property type="match status" value="1"/>
</dbReference>
<dbReference type="InterPro" id="IPR004919">
    <property type="entry name" value="GmrSD_N"/>
</dbReference>
<evidence type="ECO:0000313" key="4">
    <source>
        <dbReference type="Proteomes" id="UP000254841"/>
    </source>
</evidence>